<dbReference type="OrthoDB" id="2024989at2"/>
<protein>
    <submittedName>
        <fullName evidence="2">Uncharacterized protein</fullName>
    </submittedName>
</protein>
<dbReference type="AlphaFoldDB" id="A0A154L3S1"/>
<dbReference type="NCBIfam" id="NF041924">
    <property type="entry name" value="QatB"/>
    <property type="match status" value="1"/>
</dbReference>
<comment type="caution">
    <text evidence="2">The sequence shown here is derived from an EMBL/GenBank/DDBJ whole genome shotgun (WGS) entry which is preliminary data.</text>
</comment>
<dbReference type="EMBL" id="LPVY01000019">
    <property type="protein sequence ID" value="KZB63126.1"/>
    <property type="molecule type" value="Genomic_DNA"/>
</dbReference>
<accession>A0A154L3S1</accession>
<proteinExistence type="predicted"/>
<name>A0A154L3S1_9PROT</name>
<sequence length="283" mass="30053">MGTSQSNPGPGKGVPMVPPWADDLPDDEAASPDDGAQPDDKPDDESQGTENKPPEKIAPPHRWTGANRNLKKYAEGGGDQKDLKRSLHHYAKTGYGGSKGAAARMNGTAKTAAALGGVLSGLAAGSTITSAGSPLDPKLLSGRTASEIMDALVETVRPVDGTQDAEAERASIRDALSELLVNYPEADLLDLTDDQRSFAIERFTAFDVFRRFDLDVGKTIREKASSASSALKLLKQARDYVKQVVAASFRKLKNDGHSLTSGKIVNVVKDALQATYEVFEGGE</sequence>
<organism evidence="2 3">
    <name type="scientific">Thalassospira lucentensis</name>
    <dbReference type="NCBI Taxonomy" id="168935"/>
    <lineage>
        <taxon>Bacteria</taxon>
        <taxon>Pseudomonadati</taxon>
        <taxon>Pseudomonadota</taxon>
        <taxon>Alphaproteobacteria</taxon>
        <taxon>Rhodospirillales</taxon>
        <taxon>Thalassospiraceae</taxon>
        <taxon>Thalassospira</taxon>
    </lineage>
</organism>
<dbReference type="Proteomes" id="UP000076335">
    <property type="component" value="Unassembled WGS sequence"/>
</dbReference>
<evidence type="ECO:0000313" key="3">
    <source>
        <dbReference type="Proteomes" id="UP000076335"/>
    </source>
</evidence>
<feature type="region of interest" description="Disordered" evidence="1">
    <location>
        <begin position="1"/>
        <end position="83"/>
    </location>
</feature>
<feature type="compositionally biased region" description="Basic and acidic residues" evidence="1">
    <location>
        <begin position="72"/>
        <end position="83"/>
    </location>
</feature>
<reference evidence="2 3" key="1">
    <citation type="submission" date="2015-12" db="EMBL/GenBank/DDBJ databases">
        <title>Genome sequence of Thalassospira lucentensis MCCC 1A02072.</title>
        <authorList>
            <person name="Lu L."/>
            <person name="Lai Q."/>
            <person name="Shao Z."/>
            <person name="Qian P."/>
        </authorList>
    </citation>
    <scope>NUCLEOTIDE SEQUENCE [LARGE SCALE GENOMIC DNA]</scope>
    <source>
        <strain evidence="2 3">MCCC 1A02072</strain>
    </source>
</reference>
<gene>
    <name evidence="2" type="ORF">AUP42_01660</name>
</gene>
<evidence type="ECO:0000313" key="2">
    <source>
        <dbReference type="EMBL" id="KZB63126.1"/>
    </source>
</evidence>
<dbReference type="InterPro" id="IPR049675">
    <property type="entry name" value="QatB"/>
</dbReference>
<evidence type="ECO:0000256" key="1">
    <source>
        <dbReference type="SAM" id="MobiDB-lite"/>
    </source>
</evidence>